<feature type="domain" description="Glycosyl transferase family 25" evidence="1">
    <location>
        <begin position="2"/>
        <end position="212"/>
    </location>
</feature>
<protein>
    <submittedName>
        <fullName evidence="2">Glycosyl transferase family 25</fullName>
    </submittedName>
</protein>
<comment type="caution">
    <text evidence="2">The sequence shown here is derived from an EMBL/GenBank/DDBJ whole genome shotgun (WGS) entry which is preliminary data.</text>
</comment>
<proteinExistence type="predicted"/>
<dbReference type="Pfam" id="PF01755">
    <property type="entry name" value="Glyco_transf_25"/>
    <property type="match status" value="1"/>
</dbReference>
<dbReference type="AlphaFoldDB" id="A0A7W6H2L1"/>
<evidence type="ECO:0000259" key="1">
    <source>
        <dbReference type="Pfam" id="PF01755"/>
    </source>
</evidence>
<evidence type="ECO:0000313" key="3">
    <source>
        <dbReference type="Proteomes" id="UP000530268"/>
    </source>
</evidence>
<dbReference type="RefSeq" id="WP_184568188.1">
    <property type="nucleotide sequence ID" value="NZ_JACIEI010000022.1"/>
</dbReference>
<keyword evidence="2" id="KW-0808">Transferase</keyword>
<organism evidence="2 3">
    <name type="scientific">Sulfitobacter undariae</name>
    <dbReference type="NCBI Taxonomy" id="1563671"/>
    <lineage>
        <taxon>Bacteria</taxon>
        <taxon>Pseudomonadati</taxon>
        <taxon>Pseudomonadota</taxon>
        <taxon>Alphaproteobacteria</taxon>
        <taxon>Rhodobacterales</taxon>
        <taxon>Roseobacteraceae</taxon>
        <taxon>Sulfitobacter</taxon>
    </lineage>
</organism>
<dbReference type="Proteomes" id="UP000530268">
    <property type="component" value="Unassembled WGS sequence"/>
</dbReference>
<evidence type="ECO:0000313" key="2">
    <source>
        <dbReference type="EMBL" id="MBB3995928.1"/>
    </source>
</evidence>
<accession>A0A7W6H2L1</accession>
<dbReference type="InterPro" id="IPR002654">
    <property type="entry name" value="Glyco_trans_25"/>
</dbReference>
<reference evidence="2 3" key="1">
    <citation type="submission" date="2020-08" db="EMBL/GenBank/DDBJ databases">
        <title>Genomic Encyclopedia of Type Strains, Phase IV (KMG-IV): sequencing the most valuable type-strain genomes for metagenomic binning, comparative biology and taxonomic classification.</title>
        <authorList>
            <person name="Goeker M."/>
        </authorList>
    </citation>
    <scope>NUCLEOTIDE SEQUENCE [LARGE SCALE GENOMIC DNA]</scope>
    <source>
        <strain evidence="2 3">DSM 102234</strain>
    </source>
</reference>
<dbReference type="CDD" id="cd06532">
    <property type="entry name" value="Glyco_transf_25"/>
    <property type="match status" value="1"/>
</dbReference>
<dbReference type="GO" id="GO:0016740">
    <property type="term" value="F:transferase activity"/>
    <property type="evidence" value="ECO:0007669"/>
    <property type="project" value="UniProtKB-KW"/>
</dbReference>
<gene>
    <name evidence="2" type="ORF">GGR95_003594</name>
</gene>
<name>A0A7W6H2L1_9RHOB</name>
<keyword evidence="3" id="KW-1185">Reference proteome</keyword>
<sequence length="279" mass="32830">MNIYLINLDRRPDRLAYVSKQLDSIGLPFERFSAIDGQKEDADLPDIQHELFIINQKKSPVRGEIACAASHIAVWKRFLATDEEYALILEDDIDIRHDLPLIQQHVPSLGLDFINLSSNAPYELDKPTLDHFRARGCFDRPSFFQRAERRRWQKLEWRRRWRIFHLHPLLDNDVVCECDPAPALTSGYIISRRAAQAFIETTDRLFFPIDLVWRFSSGLLRQGFTASPIVTQTEEDSDIYGRQGQGKISLKYRLMRPFLKSRRLRRRFDVLRLYGFLKH</sequence>
<dbReference type="EMBL" id="JACIEI010000022">
    <property type="protein sequence ID" value="MBB3995928.1"/>
    <property type="molecule type" value="Genomic_DNA"/>
</dbReference>